<evidence type="ECO:0000313" key="4">
    <source>
        <dbReference type="EMBL" id="AQZ95449.1"/>
    </source>
</evidence>
<evidence type="ECO:0000256" key="2">
    <source>
        <dbReference type="ARBA" id="ARBA00023163"/>
    </source>
</evidence>
<dbReference type="Gene3D" id="1.10.10.2690">
    <property type="match status" value="1"/>
</dbReference>
<protein>
    <recommendedName>
        <fullName evidence="3">TrfB transcriptional repressor protein domain-containing protein</fullName>
    </recommendedName>
</protein>
<dbReference type="InterPro" id="IPR053721">
    <property type="entry name" value="Fimbrial_Adhesin_Reg"/>
</dbReference>
<dbReference type="AlphaFoldDB" id="A0A1V0B6A6"/>
<sequence>MTEKQFEALAKLIRLRGGVSQEAARLVLVEGRQQVEVAAVLNTTPQAVANVIRRCKTAIELAKTVSDEPDER</sequence>
<keyword evidence="1" id="KW-0805">Transcription regulation</keyword>
<dbReference type="InterPro" id="IPR013324">
    <property type="entry name" value="RNA_pol_sigma_r3/r4-like"/>
</dbReference>
<name>A0A1V0B6A6_9GAMM</name>
<proteinExistence type="predicted"/>
<dbReference type="Proteomes" id="UP000243488">
    <property type="component" value="Chromosome"/>
</dbReference>
<dbReference type="EMBL" id="CP020100">
    <property type="protein sequence ID" value="AQZ95449.1"/>
    <property type="molecule type" value="Genomic_DNA"/>
</dbReference>
<keyword evidence="5" id="KW-1185">Reference proteome</keyword>
<dbReference type="STRING" id="1931241.BVH74_12120"/>
<dbReference type="SUPFAM" id="SSF88659">
    <property type="entry name" value="Sigma3 and sigma4 domains of RNA polymerase sigma factors"/>
    <property type="match status" value="1"/>
</dbReference>
<dbReference type="RefSeq" id="WP_080050317.1">
    <property type="nucleotide sequence ID" value="NZ_CP020100.1"/>
</dbReference>
<evidence type="ECO:0000256" key="1">
    <source>
        <dbReference type="ARBA" id="ARBA00023015"/>
    </source>
</evidence>
<organism evidence="4 5">
    <name type="scientific">Halopseudomonas phragmitis</name>
    <dbReference type="NCBI Taxonomy" id="1931241"/>
    <lineage>
        <taxon>Bacteria</taxon>
        <taxon>Pseudomonadati</taxon>
        <taxon>Pseudomonadota</taxon>
        <taxon>Gammaproteobacteria</taxon>
        <taxon>Pseudomonadales</taxon>
        <taxon>Pseudomonadaceae</taxon>
        <taxon>Halopseudomonas</taxon>
    </lineage>
</organism>
<dbReference type="Pfam" id="PF16509">
    <property type="entry name" value="KORA"/>
    <property type="match status" value="1"/>
</dbReference>
<accession>A0A1V0B6A6</accession>
<keyword evidence="2" id="KW-0804">Transcription</keyword>
<feature type="domain" description="TrfB transcriptional repressor protein" evidence="3">
    <location>
        <begin position="1"/>
        <end position="58"/>
    </location>
</feature>
<reference evidence="4 5" key="1">
    <citation type="submission" date="2017-03" db="EMBL/GenBank/DDBJ databases">
        <title>Complete genome sequence of the novel DNRA strain Pseudomonas sp. S-6-2 isolated from Chinese polluted river sediment. Journal of Biotechnology.</title>
        <authorList>
            <person name="Li J."/>
            <person name="Xiang F."/>
            <person name="Wang L."/>
            <person name="Xi L."/>
            <person name="Liu J."/>
        </authorList>
    </citation>
    <scope>NUCLEOTIDE SEQUENCE [LARGE SCALE GENOMIC DNA]</scope>
    <source>
        <strain evidence="4 5">S-6-2</strain>
    </source>
</reference>
<evidence type="ECO:0000313" key="5">
    <source>
        <dbReference type="Proteomes" id="UP000243488"/>
    </source>
</evidence>
<gene>
    <name evidence="4" type="ORF">BVH74_12120</name>
</gene>
<dbReference type="KEGG" id="ppha:BVH74_12120"/>
<dbReference type="InterPro" id="IPR032428">
    <property type="entry name" value="TrfB"/>
</dbReference>
<evidence type="ECO:0000259" key="3">
    <source>
        <dbReference type="Pfam" id="PF16509"/>
    </source>
</evidence>